<protein>
    <submittedName>
        <fullName evidence="1">Uncharacterized protein</fullName>
    </submittedName>
</protein>
<name>A0A077ZNT7_TRITR</name>
<evidence type="ECO:0000313" key="2">
    <source>
        <dbReference type="Proteomes" id="UP000030665"/>
    </source>
</evidence>
<keyword evidence="2" id="KW-1185">Reference proteome</keyword>
<organism evidence="1 2">
    <name type="scientific">Trichuris trichiura</name>
    <name type="common">Whipworm</name>
    <name type="synonym">Trichocephalus trichiurus</name>
    <dbReference type="NCBI Taxonomy" id="36087"/>
    <lineage>
        <taxon>Eukaryota</taxon>
        <taxon>Metazoa</taxon>
        <taxon>Ecdysozoa</taxon>
        <taxon>Nematoda</taxon>
        <taxon>Enoplea</taxon>
        <taxon>Dorylaimia</taxon>
        <taxon>Trichinellida</taxon>
        <taxon>Trichuridae</taxon>
        <taxon>Trichuris</taxon>
    </lineage>
</organism>
<reference evidence="1" key="1">
    <citation type="submission" date="2014-01" db="EMBL/GenBank/DDBJ databases">
        <authorList>
            <person name="Aslett M."/>
        </authorList>
    </citation>
    <scope>NUCLEOTIDE SEQUENCE</scope>
</reference>
<dbReference type="AlphaFoldDB" id="A0A077ZNT7"/>
<dbReference type="Proteomes" id="UP000030665">
    <property type="component" value="Unassembled WGS sequence"/>
</dbReference>
<dbReference type="EMBL" id="HG807045">
    <property type="protein sequence ID" value="CDW60360.1"/>
    <property type="molecule type" value="Genomic_DNA"/>
</dbReference>
<sequence>MTVCRFVGEPLLLSLWDQQLVKHVEGEFFSFAAGVNVVFEQGLGSYDVCSTMAEQLCIFSEVESVALHFSGGYEVDIDGLYCCFCFLNYCFLYFPVKQNISSTAGSSTDFYWRSGAVLQCHDKLMCIARNVSCSGTSLL</sequence>
<accession>A0A077ZNT7</accession>
<proteinExistence type="predicted"/>
<reference evidence="1" key="2">
    <citation type="submission" date="2014-03" db="EMBL/GenBank/DDBJ databases">
        <title>The whipworm genome and dual-species transcriptomics of an intimate host-pathogen interaction.</title>
        <authorList>
            <person name="Foth B.J."/>
            <person name="Tsai I.J."/>
            <person name="Reid A.J."/>
            <person name="Bancroft A.J."/>
            <person name="Nichol S."/>
            <person name="Tracey A."/>
            <person name="Holroyd N."/>
            <person name="Cotton J.A."/>
            <person name="Stanley E.J."/>
            <person name="Zarowiecki M."/>
            <person name="Liu J.Z."/>
            <person name="Huckvale T."/>
            <person name="Cooper P.J."/>
            <person name="Grencis R.K."/>
            <person name="Berriman M."/>
        </authorList>
    </citation>
    <scope>NUCLEOTIDE SEQUENCE [LARGE SCALE GENOMIC DNA]</scope>
</reference>
<evidence type="ECO:0000313" key="1">
    <source>
        <dbReference type="EMBL" id="CDW60360.1"/>
    </source>
</evidence>
<gene>
    <name evidence="1" type="ORF">TTRE_0000873001</name>
</gene>